<keyword evidence="2" id="KW-0805">Transcription regulation</keyword>
<dbReference type="PANTHER" id="PTHR33154:SF18">
    <property type="entry name" value="ARSENICAL RESISTANCE OPERON REPRESSOR"/>
    <property type="match status" value="1"/>
</dbReference>
<dbReference type="STRING" id="1818881.A3196_19125"/>
<dbReference type="InterPro" id="IPR051081">
    <property type="entry name" value="HTH_MetalResp_TranReg"/>
</dbReference>
<dbReference type="AlphaFoldDB" id="A0A1E2UHL1"/>
<evidence type="ECO:0000259" key="5">
    <source>
        <dbReference type="PROSITE" id="PS50987"/>
    </source>
</evidence>
<dbReference type="InterPro" id="IPR036390">
    <property type="entry name" value="WH_DNA-bd_sf"/>
</dbReference>
<gene>
    <name evidence="6" type="ORF">A3196_19125</name>
</gene>
<dbReference type="PROSITE" id="PS50987">
    <property type="entry name" value="HTH_ARSR_2"/>
    <property type="match status" value="1"/>
</dbReference>
<name>A0A1E2UHL1_9GAMM</name>
<keyword evidence="3" id="KW-0238">DNA-binding</keyword>
<protein>
    <recommendedName>
        <fullName evidence="5">HTH arsR-type domain-containing protein</fullName>
    </recommendedName>
</protein>
<dbReference type="InterPro" id="IPR011991">
    <property type="entry name" value="ArsR-like_HTH"/>
</dbReference>
<comment type="caution">
    <text evidence="6">The sequence shown here is derived from an EMBL/GenBank/DDBJ whole genome shotgun (WGS) entry which is preliminary data.</text>
</comment>
<evidence type="ECO:0000256" key="4">
    <source>
        <dbReference type="ARBA" id="ARBA00023163"/>
    </source>
</evidence>
<dbReference type="GO" id="GO:0003677">
    <property type="term" value="F:DNA binding"/>
    <property type="evidence" value="ECO:0007669"/>
    <property type="project" value="UniProtKB-KW"/>
</dbReference>
<evidence type="ECO:0000256" key="3">
    <source>
        <dbReference type="ARBA" id="ARBA00023125"/>
    </source>
</evidence>
<accession>A0A1E2UHL1</accession>
<dbReference type="InterPro" id="IPR001845">
    <property type="entry name" value="HTH_ArsR_DNA-bd_dom"/>
</dbReference>
<feature type="domain" description="HTH arsR-type" evidence="5">
    <location>
        <begin position="1"/>
        <end position="92"/>
    </location>
</feature>
<proteinExistence type="predicted"/>
<evidence type="ECO:0000313" key="6">
    <source>
        <dbReference type="EMBL" id="ODB92885.1"/>
    </source>
</evidence>
<dbReference type="GO" id="GO:0003700">
    <property type="term" value="F:DNA-binding transcription factor activity"/>
    <property type="evidence" value="ECO:0007669"/>
    <property type="project" value="InterPro"/>
</dbReference>
<sequence>MKNINTEYVISALSNTTRMRSVLLLLEQDELCVCELNDVIGGAQPNISRNLGLLRDSGLVIDRREGQWIYYRINPELPEWVSEILQAAKTGAIGHEPYKSDLIKLKEITNGTESKCRT</sequence>
<evidence type="ECO:0000313" key="7">
    <source>
        <dbReference type="Proteomes" id="UP000094849"/>
    </source>
</evidence>
<dbReference type="GO" id="GO:0046685">
    <property type="term" value="P:response to arsenic-containing substance"/>
    <property type="evidence" value="ECO:0007669"/>
    <property type="project" value="UniProtKB-KW"/>
</dbReference>
<evidence type="ECO:0000256" key="1">
    <source>
        <dbReference type="ARBA" id="ARBA00022849"/>
    </source>
</evidence>
<keyword evidence="7" id="KW-1185">Reference proteome</keyword>
<dbReference type="EMBL" id="LVJZ01000005">
    <property type="protein sequence ID" value="ODB92885.1"/>
    <property type="molecule type" value="Genomic_DNA"/>
</dbReference>
<keyword evidence="1" id="KW-0059">Arsenical resistance</keyword>
<evidence type="ECO:0000256" key="2">
    <source>
        <dbReference type="ARBA" id="ARBA00023015"/>
    </source>
</evidence>
<reference evidence="6 7" key="1">
    <citation type="submission" date="2016-03" db="EMBL/GenBank/DDBJ databases">
        <title>Chemosynthetic sulphur-oxidizing symbionts of marine invertebrate animals are capable of nitrogen fixation.</title>
        <authorList>
            <person name="Petersen J.M."/>
            <person name="Kemper A."/>
            <person name="Gruber-Vodicka H."/>
            <person name="Cardini U."/>
            <person name="Geest Mvander."/>
            <person name="Kleiner M."/>
            <person name="Bulgheresi S."/>
            <person name="Fussmann M."/>
            <person name="Herbold C."/>
            <person name="Seah B.K.B."/>
            <person name="Antony C.Paul."/>
            <person name="Liu D."/>
            <person name="Belitz A."/>
            <person name="Weber M."/>
        </authorList>
    </citation>
    <scope>NUCLEOTIDE SEQUENCE [LARGE SCALE GENOMIC DNA]</scope>
    <source>
        <strain evidence="6">G_D</strain>
    </source>
</reference>
<dbReference type="SMART" id="SM00418">
    <property type="entry name" value="HTH_ARSR"/>
    <property type="match status" value="1"/>
</dbReference>
<dbReference type="CDD" id="cd00090">
    <property type="entry name" value="HTH_ARSR"/>
    <property type="match status" value="1"/>
</dbReference>
<dbReference type="Gene3D" id="1.10.10.10">
    <property type="entry name" value="Winged helix-like DNA-binding domain superfamily/Winged helix DNA-binding domain"/>
    <property type="match status" value="1"/>
</dbReference>
<dbReference type="Proteomes" id="UP000094849">
    <property type="component" value="Unassembled WGS sequence"/>
</dbReference>
<keyword evidence="4" id="KW-0804">Transcription</keyword>
<dbReference type="NCBIfam" id="NF033788">
    <property type="entry name" value="HTH_metalloreg"/>
    <property type="match status" value="1"/>
</dbReference>
<organism evidence="6 7">
    <name type="scientific">Candidatus Thiodiazotropha endoloripes</name>
    <dbReference type="NCBI Taxonomy" id="1818881"/>
    <lineage>
        <taxon>Bacteria</taxon>
        <taxon>Pseudomonadati</taxon>
        <taxon>Pseudomonadota</taxon>
        <taxon>Gammaproteobacteria</taxon>
        <taxon>Chromatiales</taxon>
        <taxon>Sedimenticolaceae</taxon>
        <taxon>Candidatus Thiodiazotropha</taxon>
    </lineage>
</organism>
<dbReference type="InterPro" id="IPR036388">
    <property type="entry name" value="WH-like_DNA-bd_sf"/>
</dbReference>
<dbReference type="PANTHER" id="PTHR33154">
    <property type="entry name" value="TRANSCRIPTIONAL REGULATOR, ARSR FAMILY"/>
    <property type="match status" value="1"/>
</dbReference>
<dbReference type="PRINTS" id="PR00778">
    <property type="entry name" value="HTHARSR"/>
</dbReference>
<dbReference type="Pfam" id="PF01022">
    <property type="entry name" value="HTH_5"/>
    <property type="match status" value="1"/>
</dbReference>
<dbReference type="SUPFAM" id="SSF46785">
    <property type="entry name" value="Winged helix' DNA-binding domain"/>
    <property type="match status" value="1"/>
</dbReference>